<keyword evidence="3" id="KW-0812">Transmembrane</keyword>
<dbReference type="GO" id="GO:0016020">
    <property type="term" value="C:membrane"/>
    <property type="evidence" value="ECO:0007669"/>
    <property type="project" value="InterPro"/>
</dbReference>
<dbReference type="AlphaFoldDB" id="A0A1E5G4R4"/>
<sequence length="488" mass="55431">MGKPTTQVPLDKSFSANIDYLINELRIEKNFDVIHHKMEHAGRKIGMFFIDGFAKDDVMLFIMRELEHLKPEDIEHDTIKKLSQTFIPHIEIETTEDLEEIISQTLAGQAALIVEGCEEALLIDIREYPIRSPEEPDIERVVRGPRDGFVETIVFNCALIRRRIRDRSLIMEYMQVGKRSKNDIALAYIDSIADPELVKRLKKEIEKISIDGLAMGEKTLEEFIFGRHLNPYPMVRYTERADTSAVHLMEGHVLIIVDGSPSVMICPATFWHHVQHAEEYRQKPVIGAFLRWVRFAAIAASLFLLPLWYVLATNQQLLPDWLDFIGVENAGEIPLFWQFLIAEVGIEIVRMAAIHTPNALATALGLVAALLIGEIAIEVGIFTSEVVLYAAVAAMGTFATPSYEFSLANRIFRVLFLIAAAIFGIWGFIVAILLWFVMLASTKTLNTPYLWPLIPFNAKAFKELLFRSPIPLSNKRFDILNPLDKTKQ</sequence>
<keyword evidence="3" id="KW-1133">Transmembrane helix</keyword>
<dbReference type="Pfam" id="PF03323">
    <property type="entry name" value="GerA"/>
    <property type="match status" value="1"/>
</dbReference>
<evidence type="ECO:0000313" key="5">
    <source>
        <dbReference type="Proteomes" id="UP000094296"/>
    </source>
</evidence>
<evidence type="ECO:0000256" key="1">
    <source>
        <dbReference type="ARBA" id="ARBA00005278"/>
    </source>
</evidence>
<dbReference type="EMBL" id="MIJE01000001">
    <property type="protein sequence ID" value="OEF98170.1"/>
    <property type="molecule type" value="Genomic_DNA"/>
</dbReference>
<dbReference type="GO" id="GO:0009847">
    <property type="term" value="P:spore germination"/>
    <property type="evidence" value="ECO:0007669"/>
    <property type="project" value="InterPro"/>
</dbReference>
<protein>
    <submittedName>
        <fullName evidence="4">Spore gernimation protein GerA</fullName>
    </submittedName>
</protein>
<dbReference type="STRING" id="766136.BHF68_00320"/>
<comment type="caution">
    <text evidence="4">The sequence shown here is derived from an EMBL/GenBank/DDBJ whole genome shotgun (WGS) entry which is preliminary data.</text>
</comment>
<evidence type="ECO:0000256" key="3">
    <source>
        <dbReference type="SAM" id="Phobius"/>
    </source>
</evidence>
<feature type="transmembrane region" description="Helical" evidence="3">
    <location>
        <begin position="387"/>
        <end position="407"/>
    </location>
</feature>
<dbReference type="Proteomes" id="UP000094296">
    <property type="component" value="Unassembled WGS sequence"/>
</dbReference>
<comment type="similarity">
    <text evidence="1">Belongs to the GerABKA family.</text>
</comment>
<dbReference type="InterPro" id="IPR050768">
    <property type="entry name" value="UPF0353/GerABKA_families"/>
</dbReference>
<dbReference type="PANTHER" id="PTHR22550:SF9">
    <property type="entry name" value="STAGE V SPORULATION PROTEIN AF"/>
    <property type="match status" value="1"/>
</dbReference>
<accession>A0A1E5G4R4</accession>
<gene>
    <name evidence="4" type="ORF">BHF68_00320</name>
</gene>
<dbReference type="OrthoDB" id="9772630at2"/>
<feature type="transmembrane region" description="Helical" evidence="3">
    <location>
        <begin position="292"/>
        <end position="311"/>
    </location>
</feature>
<dbReference type="PANTHER" id="PTHR22550">
    <property type="entry name" value="SPORE GERMINATION PROTEIN"/>
    <property type="match status" value="1"/>
</dbReference>
<evidence type="ECO:0000313" key="4">
    <source>
        <dbReference type="EMBL" id="OEF98170.1"/>
    </source>
</evidence>
<evidence type="ECO:0000256" key="2">
    <source>
        <dbReference type="ARBA" id="ARBA00023136"/>
    </source>
</evidence>
<keyword evidence="2 3" id="KW-0472">Membrane</keyword>
<dbReference type="InterPro" id="IPR004995">
    <property type="entry name" value="Spore_Ger"/>
</dbReference>
<organism evidence="4 5">
    <name type="scientific">Desulfuribacillus alkaliarsenatis</name>
    <dbReference type="NCBI Taxonomy" id="766136"/>
    <lineage>
        <taxon>Bacteria</taxon>
        <taxon>Bacillati</taxon>
        <taxon>Bacillota</taxon>
        <taxon>Desulfuribacillia</taxon>
        <taxon>Desulfuribacillales</taxon>
        <taxon>Desulfuribacillaceae</taxon>
        <taxon>Desulfuribacillus</taxon>
    </lineage>
</organism>
<dbReference type="RefSeq" id="WP_069641662.1">
    <property type="nucleotide sequence ID" value="NZ_MIJE01000001.1"/>
</dbReference>
<proteinExistence type="inferred from homology"/>
<feature type="transmembrane region" description="Helical" evidence="3">
    <location>
        <begin position="360"/>
        <end position="381"/>
    </location>
</feature>
<reference evidence="4 5" key="1">
    <citation type="submission" date="2016-09" db="EMBL/GenBank/DDBJ databases">
        <title>Draft genome sequence for the type strain of Desulfuribacillus alkaliarsenatis AHT28, an obligately anaerobic, sulfidogenic bacterium isolated from Russian soda lake sediments.</title>
        <authorList>
            <person name="Abin C.A."/>
            <person name="Hollibaugh J.T."/>
        </authorList>
    </citation>
    <scope>NUCLEOTIDE SEQUENCE [LARGE SCALE GENOMIC DNA]</scope>
    <source>
        <strain evidence="4 5">AHT28</strain>
    </source>
</reference>
<feature type="transmembrane region" description="Helical" evidence="3">
    <location>
        <begin position="414"/>
        <end position="437"/>
    </location>
</feature>
<keyword evidence="5" id="KW-1185">Reference proteome</keyword>
<dbReference type="PIRSF" id="PIRSF005690">
    <property type="entry name" value="GerBA"/>
    <property type="match status" value="1"/>
</dbReference>
<name>A0A1E5G4R4_9FIRM</name>